<organism evidence="1 2">
    <name type="scientific">Triangularia verruculosa</name>
    <dbReference type="NCBI Taxonomy" id="2587418"/>
    <lineage>
        <taxon>Eukaryota</taxon>
        <taxon>Fungi</taxon>
        <taxon>Dikarya</taxon>
        <taxon>Ascomycota</taxon>
        <taxon>Pezizomycotina</taxon>
        <taxon>Sordariomycetes</taxon>
        <taxon>Sordariomycetidae</taxon>
        <taxon>Sordariales</taxon>
        <taxon>Podosporaceae</taxon>
        <taxon>Triangularia</taxon>
    </lineage>
</organism>
<evidence type="ECO:0000313" key="1">
    <source>
        <dbReference type="EMBL" id="KAK4194304.1"/>
    </source>
</evidence>
<accession>A0AAN7APH1</accession>
<protein>
    <submittedName>
        <fullName evidence="1">Uncharacterized protein</fullName>
    </submittedName>
</protein>
<dbReference type="Proteomes" id="UP001303160">
    <property type="component" value="Unassembled WGS sequence"/>
</dbReference>
<dbReference type="AlphaFoldDB" id="A0AAN7APH1"/>
<proteinExistence type="predicted"/>
<name>A0AAN7APH1_9PEZI</name>
<evidence type="ECO:0000313" key="2">
    <source>
        <dbReference type="Proteomes" id="UP001303160"/>
    </source>
</evidence>
<reference evidence="1" key="1">
    <citation type="journal article" date="2023" name="Mol. Phylogenet. Evol.">
        <title>Genome-scale phylogeny and comparative genomics of the fungal order Sordariales.</title>
        <authorList>
            <person name="Hensen N."/>
            <person name="Bonometti L."/>
            <person name="Westerberg I."/>
            <person name="Brannstrom I.O."/>
            <person name="Guillou S."/>
            <person name="Cros-Aarteil S."/>
            <person name="Calhoun S."/>
            <person name="Haridas S."/>
            <person name="Kuo A."/>
            <person name="Mondo S."/>
            <person name="Pangilinan J."/>
            <person name="Riley R."/>
            <person name="LaButti K."/>
            <person name="Andreopoulos B."/>
            <person name="Lipzen A."/>
            <person name="Chen C."/>
            <person name="Yan M."/>
            <person name="Daum C."/>
            <person name="Ng V."/>
            <person name="Clum A."/>
            <person name="Steindorff A."/>
            <person name="Ohm R.A."/>
            <person name="Martin F."/>
            <person name="Silar P."/>
            <person name="Natvig D.O."/>
            <person name="Lalanne C."/>
            <person name="Gautier V."/>
            <person name="Ament-Velasquez S.L."/>
            <person name="Kruys A."/>
            <person name="Hutchinson M.I."/>
            <person name="Powell A.J."/>
            <person name="Barry K."/>
            <person name="Miller A.N."/>
            <person name="Grigoriev I.V."/>
            <person name="Debuchy R."/>
            <person name="Gladieux P."/>
            <person name="Hiltunen Thoren M."/>
            <person name="Johannesson H."/>
        </authorList>
    </citation>
    <scope>NUCLEOTIDE SEQUENCE</scope>
    <source>
        <strain evidence="1">CBS 315.58</strain>
    </source>
</reference>
<gene>
    <name evidence="1" type="ORF">QBC40DRAFT_260137</name>
</gene>
<keyword evidence="2" id="KW-1185">Reference proteome</keyword>
<sequence length="87" mass="9561">MFGVARKRGRWSGTVSGASKYEVFCVATTSLSLFNPPKEKEGRDRAAKFDPILSVPADVPATCRSQLVSARNYLTLALAIVWHMAIF</sequence>
<dbReference type="EMBL" id="MU864073">
    <property type="protein sequence ID" value="KAK4194304.1"/>
    <property type="molecule type" value="Genomic_DNA"/>
</dbReference>
<comment type="caution">
    <text evidence="1">The sequence shown here is derived from an EMBL/GenBank/DDBJ whole genome shotgun (WGS) entry which is preliminary data.</text>
</comment>
<reference evidence="1" key="2">
    <citation type="submission" date="2023-05" db="EMBL/GenBank/DDBJ databases">
        <authorList>
            <consortium name="Lawrence Berkeley National Laboratory"/>
            <person name="Steindorff A."/>
            <person name="Hensen N."/>
            <person name="Bonometti L."/>
            <person name="Westerberg I."/>
            <person name="Brannstrom I.O."/>
            <person name="Guillou S."/>
            <person name="Cros-Aarteil S."/>
            <person name="Calhoun S."/>
            <person name="Haridas S."/>
            <person name="Kuo A."/>
            <person name="Mondo S."/>
            <person name="Pangilinan J."/>
            <person name="Riley R."/>
            <person name="Labutti K."/>
            <person name="Andreopoulos B."/>
            <person name="Lipzen A."/>
            <person name="Chen C."/>
            <person name="Yanf M."/>
            <person name="Daum C."/>
            <person name="Ng V."/>
            <person name="Clum A."/>
            <person name="Ohm R."/>
            <person name="Martin F."/>
            <person name="Silar P."/>
            <person name="Natvig D."/>
            <person name="Lalanne C."/>
            <person name="Gautier V."/>
            <person name="Ament-Velasquez S.L."/>
            <person name="Kruys A."/>
            <person name="Hutchinson M.I."/>
            <person name="Powell A.J."/>
            <person name="Barry K."/>
            <person name="Miller A.N."/>
            <person name="Grigoriev I.V."/>
            <person name="Debuchy R."/>
            <person name="Gladieux P."/>
            <person name="Thoren M.H."/>
            <person name="Johannesson H."/>
        </authorList>
    </citation>
    <scope>NUCLEOTIDE SEQUENCE</scope>
    <source>
        <strain evidence="1">CBS 315.58</strain>
    </source>
</reference>